<keyword evidence="2" id="KW-0812">Transmembrane</keyword>
<dbReference type="Proteomes" id="UP000803844">
    <property type="component" value="Unassembled WGS sequence"/>
</dbReference>
<evidence type="ECO:0008006" key="5">
    <source>
        <dbReference type="Google" id="ProtNLM"/>
    </source>
</evidence>
<dbReference type="RefSeq" id="XP_040773178.1">
    <property type="nucleotide sequence ID" value="XM_040921666.1"/>
</dbReference>
<keyword evidence="2" id="KW-0472">Membrane</keyword>
<reference evidence="3" key="1">
    <citation type="journal article" date="2020" name="Phytopathology">
        <title>Genome sequence of the chestnut blight fungus Cryphonectria parasitica EP155: A fundamental resource for an archetypical invasive plant pathogen.</title>
        <authorList>
            <person name="Crouch J.A."/>
            <person name="Dawe A."/>
            <person name="Aerts A."/>
            <person name="Barry K."/>
            <person name="Churchill A.C.L."/>
            <person name="Grimwood J."/>
            <person name="Hillman B."/>
            <person name="Milgroom M.G."/>
            <person name="Pangilinan J."/>
            <person name="Smith M."/>
            <person name="Salamov A."/>
            <person name="Schmutz J."/>
            <person name="Yadav J."/>
            <person name="Grigoriev I.V."/>
            <person name="Nuss D."/>
        </authorList>
    </citation>
    <scope>NUCLEOTIDE SEQUENCE</scope>
    <source>
        <strain evidence="3">EP155</strain>
    </source>
</reference>
<organism evidence="3 4">
    <name type="scientific">Cryphonectria parasitica (strain ATCC 38755 / EP155)</name>
    <dbReference type="NCBI Taxonomy" id="660469"/>
    <lineage>
        <taxon>Eukaryota</taxon>
        <taxon>Fungi</taxon>
        <taxon>Dikarya</taxon>
        <taxon>Ascomycota</taxon>
        <taxon>Pezizomycotina</taxon>
        <taxon>Sordariomycetes</taxon>
        <taxon>Sordariomycetidae</taxon>
        <taxon>Diaporthales</taxon>
        <taxon>Cryphonectriaceae</taxon>
        <taxon>Cryphonectria-Endothia species complex</taxon>
        <taxon>Cryphonectria</taxon>
    </lineage>
</organism>
<sequence>MQVRATDVPEGFVEENGRLVPFWYSRTGLIIKWSVFLGLIVILAVYSTVGYMHAKRRIRKGLPPLAYHRWLISRAELARVDPRYAYPQSSYTTYRPDYQGQYYNMQPNMPPPPPMYDPAGRPPIYDGPVGGTKTAPSQWTQGPTPRPADEEYGSPEGPPPAHTAASPVAPQGTGSSNPYRL</sequence>
<feature type="compositionally biased region" description="Polar residues" evidence="1">
    <location>
        <begin position="134"/>
        <end position="143"/>
    </location>
</feature>
<gene>
    <name evidence="3" type="ORF">M406DRAFT_341467</name>
</gene>
<feature type="region of interest" description="Disordered" evidence="1">
    <location>
        <begin position="107"/>
        <end position="181"/>
    </location>
</feature>
<evidence type="ECO:0000313" key="4">
    <source>
        <dbReference type="Proteomes" id="UP000803844"/>
    </source>
</evidence>
<keyword evidence="2" id="KW-1133">Transmembrane helix</keyword>
<accession>A0A9P5CKF9</accession>
<dbReference type="OrthoDB" id="5400539at2759"/>
<dbReference type="AlphaFoldDB" id="A0A9P5CKF9"/>
<proteinExistence type="predicted"/>
<protein>
    <recommendedName>
        <fullName evidence="5">Ubiquitin-protein ligase sel1</fullName>
    </recommendedName>
</protein>
<evidence type="ECO:0000256" key="1">
    <source>
        <dbReference type="SAM" id="MobiDB-lite"/>
    </source>
</evidence>
<feature type="compositionally biased region" description="Polar residues" evidence="1">
    <location>
        <begin position="172"/>
        <end position="181"/>
    </location>
</feature>
<dbReference type="EMBL" id="MU032350">
    <property type="protein sequence ID" value="KAF3762199.1"/>
    <property type="molecule type" value="Genomic_DNA"/>
</dbReference>
<comment type="caution">
    <text evidence="3">The sequence shown here is derived from an EMBL/GenBank/DDBJ whole genome shotgun (WGS) entry which is preliminary data.</text>
</comment>
<evidence type="ECO:0000256" key="2">
    <source>
        <dbReference type="SAM" id="Phobius"/>
    </source>
</evidence>
<dbReference type="GeneID" id="63838795"/>
<name>A0A9P5CKF9_CRYP1</name>
<dbReference type="Pfam" id="PF12273">
    <property type="entry name" value="RCR"/>
    <property type="match status" value="1"/>
</dbReference>
<keyword evidence="4" id="KW-1185">Reference proteome</keyword>
<evidence type="ECO:0000313" key="3">
    <source>
        <dbReference type="EMBL" id="KAF3762199.1"/>
    </source>
</evidence>
<feature type="transmembrane region" description="Helical" evidence="2">
    <location>
        <begin position="30"/>
        <end position="52"/>
    </location>
</feature>
<dbReference type="InterPro" id="IPR020999">
    <property type="entry name" value="Chitin_synth_reg_RCR"/>
</dbReference>